<dbReference type="PANTHER" id="PTHR39069">
    <property type="entry name" value="ECDYSONE-INDUCIBLE GENE E1, ISOFORM A"/>
    <property type="match status" value="1"/>
</dbReference>
<evidence type="ECO:0000313" key="2">
    <source>
        <dbReference type="Proteomes" id="UP000494163"/>
    </source>
</evidence>
<dbReference type="AlphaFoldDB" id="A0A0M3QZR6"/>
<dbReference type="STRING" id="30019.A0A0M3QZR6"/>
<dbReference type="EMBL" id="CP012528">
    <property type="protein sequence ID" value="ALC49883.1"/>
    <property type="molecule type" value="Genomic_DNA"/>
</dbReference>
<name>A0A0M3QZR6_DROBS</name>
<dbReference type="Proteomes" id="UP000494163">
    <property type="component" value="Chromosome X"/>
</dbReference>
<proteinExistence type="predicted"/>
<keyword evidence="2" id="KW-1185">Reference proteome</keyword>
<dbReference type="PANTHER" id="PTHR39069:SF4">
    <property type="entry name" value="LD24340P"/>
    <property type="match status" value="1"/>
</dbReference>
<gene>
    <name evidence="1" type="ORF">Dbus_chrXg1739</name>
</gene>
<organism evidence="1 2">
    <name type="scientific">Drosophila busckii</name>
    <name type="common">Fruit fly</name>
    <dbReference type="NCBI Taxonomy" id="30019"/>
    <lineage>
        <taxon>Eukaryota</taxon>
        <taxon>Metazoa</taxon>
        <taxon>Ecdysozoa</taxon>
        <taxon>Arthropoda</taxon>
        <taxon>Hexapoda</taxon>
        <taxon>Insecta</taxon>
        <taxon>Pterygota</taxon>
        <taxon>Neoptera</taxon>
        <taxon>Endopterygota</taxon>
        <taxon>Diptera</taxon>
        <taxon>Brachycera</taxon>
        <taxon>Muscomorpha</taxon>
        <taxon>Ephydroidea</taxon>
        <taxon>Drosophilidae</taxon>
        <taxon>Drosophila</taxon>
    </lineage>
</organism>
<protein>
    <submittedName>
        <fullName evidence="1">CG11674</fullName>
    </submittedName>
</protein>
<accession>A0A0M3QZR6</accession>
<sequence>MSTDLIDFTCRTDKECESYENAKCLNLSCSCTARGSNEPIECKPKDEKLTNIIGGPCPCSQPHSVCNMAQQLCYCTDGHVPSKDKRRCISEWVSLDMHCETMRQCQLADTFSACQATQHRCLCKENFEQHLGKCRAVLDISCNTDADCKGNDYSLCLQSVKKCACDVGYVQDRNMTACAPGAVYGASCSQNAQCHVHLGAGSMCLENSCACRAKHYHSEKQLPLRPTNSSSCEPLVPYGGYCRRYEDCQLHHMDQQLKANHTTNMQCRLGECACQDGYVAVGNEVCVPRSAGALAPKALLLSTFLYILSFITAL</sequence>
<dbReference type="OrthoDB" id="5912242at2759"/>
<reference evidence="1 2" key="1">
    <citation type="submission" date="2015-08" db="EMBL/GenBank/DDBJ databases">
        <title>Ancestral chromatin configuration constrains chromatin evolution on differentiating sex chromosomes in Drosophila.</title>
        <authorList>
            <person name="Zhou Q."/>
            <person name="Bachtrog D."/>
        </authorList>
    </citation>
    <scope>NUCLEOTIDE SEQUENCE [LARGE SCALE GENOMIC DNA]</scope>
    <source>
        <tissue evidence="1">Whole larvae</tissue>
    </source>
</reference>
<evidence type="ECO:0000313" key="1">
    <source>
        <dbReference type="EMBL" id="ALC49883.1"/>
    </source>
</evidence>
<dbReference type="OMA" id="QCAQFER"/>